<feature type="compositionally biased region" description="Acidic residues" evidence="1">
    <location>
        <begin position="350"/>
        <end position="362"/>
    </location>
</feature>
<feature type="compositionally biased region" description="Basic and acidic residues" evidence="1">
    <location>
        <begin position="386"/>
        <end position="419"/>
    </location>
</feature>
<dbReference type="Pfam" id="PF08297">
    <property type="entry name" value="U3_snoRNA_assoc"/>
    <property type="match status" value="1"/>
</dbReference>
<gene>
    <name evidence="2" type="ORF">HO133_010282</name>
</gene>
<evidence type="ECO:0000313" key="3">
    <source>
        <dbReference type="Proteomes" id="UP000593566"/>
    </source>
</evidence>
<dbReference type="EMBL" id="JACCJB010000008">
    <property type="protein sequence ID" value="KAF6225087.1"/>
    <property type="molecule type" value="Genomic_DNA"/>
</dbReference>
<feature type="compositionally biased region" description="Low complexity" evidence="1">
    <location>
        <begin position="224"/>
        <end position="234"/>
    </location>
</feature>
<proteinExistence type="predicted"/>
<dbReference type="InterPro" id="IPR013268">
    <property type="entry name" value="UTP16"/>
</dbReference>
<dbReference type="RefSeq" id="XP_037153954.1">
    <property type="nucleotide sequence ID" value="XM_037301137.1"/>
</dbReference>
<feature type="compositionally biased region" description="Basic residues" evidence="1">
    <location>
        <begin position="276"/>
        <end position="287"/>
    </location>
</feature>
<feature type="region of interest" description="Disordered" evidence="1">
    <location>
        <begin position="112"/>
        <end position="472"/>
    </location>
</feature>
<feature type="compositionally biased region" description="Basic and acidic residues" evidence="1">
    <location>
        <begin position="429"/>
        <end position="447"/>
    </location>
</feature>
<feature type="compositionally biased region" description="Low complexity" evidence="1">
    <location>
        <begin position="169"/>
        <end position="184"/>
    </location>
</feature>
<feature type="compositionally biased region" description="Polar residues" evidence="1">
    <location>
        <begin position="206"/>
        <end position="222"/>
    </location>
</feature>
<reference evidence="2 3" key="1">
    <citation type="journal article" date="2020" name="Genomics">
        <title>Complete, high-quality genomes from long-read metagenomic sequencing of two wolf lichen thalli reveals enigmatic genome architecture.</title>
        <authorList>
            <person name="McKenzie S.K."/>
            <person name="Walston R.F."/>
            <person name="Allen J.L."/>
        </authorList>
    </citation>
    <scope>NUCLEOTIDE SEQUENCE [LARGE SCALE GENOMIC DNA]</scope>
    <source>
        <strain evidence="2">WasteWater1</strain>
    </source>
</reference>
<comment type="caution">
    <text evidence="2">The sequence shown here is derived from an EMBL/GenBank/DDBJ whole genome shotgun (WGS) entry which is preliminary data.</text>
</comment>
<dbReference type="GO" id="GO:0030515">
    <property type="term" value="F:snoRNA binding"/>
    <property type="evidence" value="ECO:0007669"/>
    <property type="project" value="InterPro"/>
</dbReference>
<feature type="compositionally biased region" description="Polar residues" evidence="1">
    <location>
        <begin position="115"/>
        <end position="130"/>
    </location>
</feature>
<dbReference type="GeneID" id="59338674"/>
<evidence type="ECO:0000313" key="2">
    <source>
        <dbReference type="EMBL" id="KAF6225087.1"/>
    </source>
</evidence>
<dbReference type="AlphaFoldDB" id="A0A8H6CKJ8"/>
<keyword evidence="3" id="KW-1185">Reference proteome</keyword>
<dbReference type="GO" id="GO:0006364">
    <property type="term" value="P:rRNA processing"/>
    <property type="evidence" value="ECO:0007669"/>
    <property type="project" value="InterPro"/>
</dbReference>
<organism evidence="2 3">
    <name type="scientific">Letharia lupina</name>
    <dbReference type="NCBI Taxonomy" id="560253"/>
    <lineage>
        <taxon>Eukaryota</taxon>
        <taxon>Fungi</taxon>
        <taxon>Dikarya</taxon>
        <taxon>Ascomycota</taxon>
        <taxon>Pezizomycotina</taxon>
        <taxon>Lecanoromycetes</taxon>
        <taxon>OSLEUM clade</taxon>
        <taxon>Lecanoromycetidae</taxon>
        <taxon>Lecanorales</taxon>
        <taxon>Lecanorineae</taxon>
        <taxon>Parmeliaceae</taxon>
        <taxon>Letharia</taxon>
    </lineage>
</organism>
<feature type="compositionally biased region" description="Polar residues" evidence="1">
    <location>
        <begin position="266"/>
        <end position="275"/>
    </location>
</feature>
<protein>
    <submittedName>
        <fullName evidence="2">Uncharacterized protein</fullName>
    </submittedName>
</protein>
<name>A0A8H6CKJ8_9LECA</name>
<dbReference type="Proteomes" id="UP000593566">
    <property type="component" value="Unassembled WGS sequence"/>
</dbReference>
<feature type="compositionally biased region" description="Basic and acidic residues" evidence="1">
    <location>
        <begin position="235"/>
        <end position="265"/>
    </location>
</feature>
<evidence type="ECO:0000256" key="1">
    <source>
        <dbReference type="SAM" id="MobiDB-lite"/>
    </source>
</evidence>
<accession>A0A8H6CKJ8</accession>
<sequence length="578" mass="61654">MSLNASAGHLAPDPIRCTASPSAGATLWQAVAVVGARSAIRNGDGAEAAAFFMGKLAAHEVERVGTGAENQEGGEEGENAKAFLFPYNALSESASSFQVDQQIQTELGRAAEQGMVSTRSQDNTPASGASQPPKLLYPQVVVHEKKRNCGKDGEECPAQAVAKRRRSSAKSIVDAASSSSASKPGRPRRRASAKSAIGDVAHATDLNESSLEPSTQGSRPNSPQTPGITTQQTIDDGKEEKAVEVAIEKPNDALRLNDEMSETHDQVNPYSGSSTRPRKGKIEKKRAKASDEIAGVGRNGTDINTLGKKPETSSTAAEATHKRFGSDDIDVLGTVPSTGIEERERIQGDLPEDEGESEDEAPETVTASAGFDKARTSALGAAKVAARQEADKKLKRREHDQKLRLQAKSAKDFRSKDQPSIKVRGTKRSLAEVSKEDGQTSFEKPESLGELPQNINGEGQIPQAKAKSSGKTPLPLLLPEEILAAKPVAYAPIPPSLNGKLAISQKRKFLDLEPKPPKDIKRGNVTVRVLPDSRSILPPKSSQASKALRESWLTGRRGFKGELAVPRRKPSGGFVRKT</sequence>